<evidence type="ECO:0008006" key="3">
    <source>
        <dbReference type="Google" id="ProtNLM"/>
    </source>
</evidence>
<dbReference type="RefSeq" id="WP_103918776.1">
    <property type="nucleotide sequence ID" value="NZ_FMSV02000098.1"/>
</dbReference>
<evidence type="ECO:0000313" key="1">
    <source>
        <dbReference type="EMBL" id="SEH04737.1"/>
    </source>
</evidence>
<proteinExistence type="predicted"/>
<evidence type="ECO:0000313" key="2">
    <source>
        <dbReference type="Proteomes" id="UP000236724"/>
    </source>
</evidence>
<accession>A0A1H6F3K9</accession>
<dbReference type="AlphaFoldDB" id="A0A1H6F3K9"/>
<dbReference type="SUPFAM" id="SSF88723">
    <property type="entry name" value="PIN domain-like"/>
    <property type="match status" value="1"/>
</dbReference>
<organism evidence="1 2">
    <name type="scientific">Candidatus Venteria ishoeyi</name>
    <dbReference type="NCBI Taxonomy" id="1899563"/>
    <lineage>
        <taxon>Bacteria</taxon>
        <taxon>Pseudomonadati</taxon>
        <taxon>Pseudomonadota</taxon>
        <taxon>Gammaproteobacteria</taxon>
        <taxon>Thiotrichales</taxon>
        <taxon>Thiotrichaceae</taxon>
        <taxon>Venteria</taxon>
    </lineage>
</organism>
<protein>
    <recommendedName>
        <fullName evidence="3">PIN domain-containing protein</fullName>
    </recommendedName>
</protein>
<dbReference type="InterPro" id="IPR029060">
    <property type="entry name" value="PIN-like_dom_sf"/>
</dbReference>
<gene>
    <name evidence="1" type="ORF">MBHS_00589</name>
</gene>
<name>A0A1H6F3K9_9GAMM</name>
<reference evidence="1 2" key="1">
    <citation type="submission" date="2016-10" db="EMBL/GenBank/DDBJ databases">
        <authorList>
            <person name="de Groot N.N."/>
        </authorList>
    </citation>
    <scope>NUCLEOTIDE SEQUENCE [LARGE SCALE GENOMIC DNA]</scope>
    <source>
        <strain evidence="1">MBHS1</strain>
    </source>
</reference>
<keyword evidence="2" id="KW-1185">Reference proteome</keyword>
<dbReference type="Gene3D" id="3.40.50.1010">
    <property type="entry name" value="5'-nuclease"/>
    <property type="match status" value="1"/>
</dbReference>
<dbReference type="OrthoDB" id="532510at2"/>
<dbReference type="Proteomes" id="UP000236724">
    <property type="component" value="Unassembled WGS sequence"/>
</dbReference>
<sequence length="60" mass="6658">MSGIKYLLDTNIIIGLLKANPAVLNLLKLHPDMLEHCAVSQISRMELLGFPDLNDTENLP</sequence>
<dbReference type="EMBL" id="FMSV02000098">
    <property type="protein sequence ID" value="SEH04737.1"/>
    <property type="molecule type" value="Genomic_DNA"/>
</dbReference>